<protein>
    <submittedName>
        <fullName evidence="1">Uncharacterized protein</fullName>
    </submittedName>
</protein>
<dbReference type="AlphaFoldDB" id="A0A6A7W7K3"/>
<sequence>MKKLLHISFTFFLAVVLVIMGSGVTFLHCSCSGKTTVILSHTAQNGGNSDTTKGCMKVTSVQLSPTTQMQPTVFDFHAFQPLMAIIHEWQMPHLSFRAKRTLSNIIPKTGYSPPPKLYLYLIEVLTI</sequence>
<reference evidence="1 2" key="1">
    <citation type="submission" date="2019-09" db="EMBL/GenBank/DDBJ databases">
        <title>Distinct polysaccharide growth profiles of human intestinal Prevotella copri isolates.</title>
        <authorList>
            <person name="Fehlner-Peach H."/>
            <person name="Magnabosco C."/>
            <person name="Raghavan V."/>
            <person name="Scher J.U."/>
            <person name="Tett A."/>
            <person name="Cox L.M."/>
            <person name="Gottsegen C."/>
            <person name="Watters A."/>
            <person name="Wiltshire- Gordon J.D."/>
            <person name="Segata N."/>
            <person name="Bonneau R."/>
            <person name="Littman D.R."/>
        </authorList>
    </citation>
    <scope>NUCLEOTIDE SEQUENCE [LARGE SCALE GENOMIC DNA]</scope>
    <source>
        <strain evidence="2">iAQ1173</strain>
    </source>
</reference>
<keyword evidence="2" id="KW-1185">Reference proteome</keyword>
<organism evidence="1 2">
    <name type="scientific">Segatella copri</name>
    <dbReference type="NCBI Taxonomy" id="165179"/>
    <lineage>
        <taxon>Bacteria</taxon>
        <taxon>Pseudomonadati</taxon>
        <taxon>Bacteroidota</taxon>
        <taxon>Bacteroidia</taxon>
        <taxon>Bacteroidales</taxon>
        <taxon>Prevotellaceae</taxon>
        <taxon>Segatella</taxon>
    </lineage>
</organism>
<evidence type="ECO:0000313" key="2">
    <source>
        <dbReference type="Proteomes" id="UP000384372"/>
    </source>
</evidence>
<name>A0A6A7W7K3_9BACT</name>
<dbReference type="Proteomes" id="UP000384372">
    <property type="component" value="Unassembled WGS sequence"/>
</dbReference>
<comment type="caution">
    <text evidence="1">The sequence shown here is derived from an EMBL/GenBank/DDBJ whole genome shotgun (WGS) entry which is preliminary data.</text>
</comment>
<evidence type="ECO:0000313" key="1">
    <source>
        <dbReference type="EMBL" id="MQP10434.1"/>
    </source>
</evidence>
<accession>A0A6A7W7K3</accession>
<proteinExistence type="predicted"/>
<dbReference type="RefSeq" id="WP_158462290.1">
    <property type="nucleotide sequence ID" value="NZ_VZAD01000004.1"/>
</dbReference>
<dbReference type="EMBL" id="VZAD01000004">
    <property type="protein sequence ID" value="MQP10434.1"/>
    <property type="molecule type" value="Genomic_DNA"/>
</dbReference>
<gene>
    <name evidence="1" type="ORF">F7D20_00280</name>
</gene>